<comment type="function">
    <text evidence="2">May play the central regulatory role in sporulation. It may be an element of the effector pathway responsible for the activation of sporulation genes in response to nutritional stress. Spo0A may act in concert with spo0H (a sigma factor) to control the expression of some genes that are critical to the sporulation process.</text>
</comment>
<dbReference type="SMART" id="SM00850">
    <property type="entry name" value="LytTR"/>
    <property type="match status" value="1"/>
</dbReference>
<feature type="domain" description="HTH LytTR-type" evidence="5">
    <location>
        <begin position="144"/>
        <end position="237"/>
    </location>
</feature>
<dbReference type="SMART" id="SM00448">
    <property type="entry name" value="REC"/>
    <property type="match status" value="1"/>
</dbReference>
<dbReference type="PROSITE" id="PS50110">
    <property type="entry name" value="RESPONSE_REGULATORY"/>
    <property type="match status" value="1"/>
</dbReference>
<name>A0A9D1YR81_9FIRM</name>
<dbReference type="InterPro" id="IPR007492">
    <property type="entry name" value="LytTR_DNA-bd_dom"/>
</dbReference>
<keyword evidence="3" id="KW-0597">Phosphoprotein</keyword>
<dbReference type="EMBL" id="DXDD01000153">
    <property type="protein sequence ID" value="HIY61454.1"/>
    <property type="molecule type" value="Genomic_DNA"/>
</dbReference>
<accession>A0A9D1YR81</accession>
<evidence type="ECO:0000256" key="3">
    <source>
        <dbReference type="PROSITE-ProRule" id="PRU00169"/>
    </source>
</evidence>
<dbReference type="PANTHER" id="PTHR37299">
    <property type="entry name" value="TRANSCRIPTIONAL REGULATOR-RELATED"/>
    <property type="match status" value="1"/>
</dbReference>
<protein>
    <recommendedName>
        <fullName evidence="1">Stage 0 sporulation protein A homolog</fullName>
    </recommendedName>
</protein>
<feature type="domain" description="Response regulatory" evidence="4">
    <location>
        <begin position="3"/>
        <end position="122"/>
    </location>
</feature>
<dbReference type="GO" id="GO:0003677">
    <property type="term" value="F:DNA binding"/>
    <property type="evidence" value="ECO:0007669"/>
    <property type="project" value="UniProtKB-KW"/>
</dbReference>
<evidence type="ECO:0000313" key="7">
    <source>
        <dbReference type="Proteomes" id="UP000824007"/>
    </source>
</evidence>
<evidence type="ECO:0000259" key="5">
    <source>
        <dbReference type="PROSITE" id="PS50930"/>
    </source>
</evidence>
<dbReference type="PANTHER" id="PTHR37299:SF1">
    <property type="entry name" value="STAGE 0 SPORULATION PROTEIN A HOMOLOG"/>
    <property type="match status" value="1"/>
</dbReference>
<evidence type="ECO:0000259" key="4">
    <source>
        <dbReference type="PROSITE" id="PS50110"/>
    </source>
</evidence>
<dbReference type="PROSITE" id="PS50930">
    <property type="entry name" value="HTH_LYTTR"/>
    <property type="match status" value="1"/>
</dbReference>
<proteinExistence type="predicted"/>
<dbReference type="InterPro" id="IPR001789">
    <property type="entry name" value="Sig_transdc_resp-reg_receiver"/>
</dbReference>
<comment type="caution">
    <text evidence="6">The sequence shown here is derived from an EMBL/GenBank/DDBJ whole genome shotgun (WGS) entry which is preliminary data.</text>
</comment>
<dbReference type="InterPro" id="IPR046947">
    <property type="entry name" value="LytR-like"/>
</dbReference>
<dbReference type="SUPFAM" id="SSF52172">
    <property type="entry name" value="CheY-like"/>
    <property type="match status" value="1"/>
</dbReference>
<dbReference type="Pfam" id="PF04397">
    <property type="entry name" value="LytTR"/>
    <property type="match status" value="1"/>
</dbReference>
<keyword evidence="6" id="KW-0238">DNA-binding</keyword>
<reference evidence="6" key="1">
    <citation type="journal article" date="2021" name="PeerJ">
        <title>Extensive microbial diversity within the chicken gut microbiome revealed by metagenomics and culture.</title>
        <authorList>
            <person name="Gilroy R."/>
            <person name="Ravi A."/>
            <person name="Getino M."/>
            <person name="Pursley I."/>
            <person name="Horton D.L."/>
            <person name="Alikhan N.F."/>
            <person name="Baker D."/>
            <person name="Gharbi K."/>
            <person name="Hall N."/>
            <person name="Watson M."/>
            <person name="Adriaenssens E.M."/>
            <person name="Foster-Nyarko E."/>
            <person name="Jarju S."/>
            <person name="Secka A."/>
            <person name="Antonio M."/>
            <person name="Oren A."/>
            <person name="Chaudhuri R.R."/>
            <person name="La Ragione R."/>
            <person name="Hildebrand F."/>
            <person name="Pallen M.J."/>
        </authorList>
    </citation>
    <scope>NUCLEOTIDE SEQUENCE</scope>
    <source>
        <strain evidence="6">ChiSxjej3B15-24422</strain>
    </source>
</reference>
<dbReference type="GO" id="GO:0000156">
    <property type="term" value="F:phosphorelay response regulator activity"/>
    <property type="evidence" value="ECO:0007669"/>
    <property type="project" value="InterPro"/>
</dbReference>
<evidence type="ECO:0000313" key="6">
    <source>
        <dbReference type="EMBL" id="HIY61454.1"/>
    </source>
</evidence>
<dbReference type="Gene3D" id="3.40.50.2300">
    <property type="match status" value="1"/>
</dbReference>
<evidence type="ECO:0000256" key="1">
    <source>
        <dbReference type="ARBA" id="ARBA00018672"/>
    </source>
</evidence>
<dbReference type="Pfam" id="PF00072">
    <property type="entry name" value="Response_reg"/>
    <property type="match status" value="1"/>
</dbReference>
<dbReference type="Proteomes" id="UP000824007">
    <property type="component" value="Unassembled WGS sequence"/>
</dbReference>
<dbReference type="AlphaFoldDB" id="A0A9D1YR81"/>
<feature type="modified residue" description="4-aspartylphosphate" evidence="3">
    <location>
        <position position="58"/>
    </location>
</feature>
<evidence type="ECO:0000256" key="2">
    <source>
        <dbReference type="ARBA" id="ARBA00024867"/>
    </source>
</evidence>
<dbReference type="InterPro" id="IPR011006">
    <property type="entry name" value="CheY-like_superfamily"/>
</dbReference>
<gene>
    <name evidence="6" type="ORF">H9831_12385</name>
</gene>
<sequence>MITIAVCDDNRLALEKLAAILREICGRYWEGFEIRTFESGESLLEAHEKAPFDILFLDIRMPGMDGFSAAERIRRQGGKRVSVVFVTSQEELVYQVFPYAPYAFIRKRSDGLIRKDLEDVIRRLSGEYLQETCLKLETAYHVAEYVRVREIIYLFSERNYVIYQMTKNRRIKVRKAMRECEEELKDLGFLRIHRSFLINMEHIRSIRRKENGVCLSNGEVLEIGRTYREEIGERYMAWLEKGAAHD</sequence>
<dbReference type="Gene3D" id="2.40.50.1020">
    <property type="entry name" value="LytTr DNA-binding domain"/>
    <property type="match status" value="1"/>
</dbReference>
<dbReference type="CDD" id="cd00156">
    <property type="entry name" value="REC"/>
    <property type="match status" value="1"/>
</dbReference>
<organism evidence="6 7">
    <name type="scientific">Candidatus Eisenbergiella pullistercoris</name>
    <dbReference type="NCBI Taxonomy" id="2838555"/>
    <lineage>
        <taxon>Bacteria</taxon>
        <taxon>Bacillati</taxon>
        <taxon>Bacillota</taxon>
        <taxon>Clostridia</taxon>
        <taxon>Lachnospirales</taxon>
        <taxon>Lachnospiraceae</taxon>
        <taxon>Eisenbergiella</taxon>
    </lineage>
</organism>
<reference evidence="6" key="2">
    <citation type="submission" date="2021-04" db="EMBL/GenBank/DDBJ databases">
        <authorList>
            <person name="Gilroy R."/>
        </authorList>
    </citation>
    <scope>NUCLEOTIDE SEQUENCE</scope>
    <source>
        <strain evidence="6">ChiSxjej3B15-24422</strain>
    </source>
</reference>